<dbReference type="PANTHER" id="PTHR10996:SF178">
    <property type="entry name" value="2-HYDROXYACID DEHYDROGENASE YGL185C-RELATED"/>
    <property type="match status" value="1"/>
</dbReference>
<evidence type="ECO:0000313" key="5">
    <source>
        <dbReference type="Proteomes" id="UP000239874"/>
    </source>
</evidence>
<gene>
    <name evidence="4" type="ORF">C5E45_15270</name>
</gene>
<keyword evidence="1" id="KW-0560">Oxidoreductase</keyword>
<keyword evidence="2" id="KW-0520">NAD</keyword>
<dbReference type="Gene3D" id="3.40.50.720">
    <property type="entry name" value="NAD(P)-binding Rossmann-like Domain"/>
    <property type="match status" value="2"/>
</dbReference>
<evidence type="ECO:0000259" key="3">
    <source>
        <dbReference type="Pfam" id="PF02826"/>
    </source>
</evidence>
<name>A0A2S6AQL2_9NOCA</name>
<proteinExistence type="predicted"/>
<sequence>MTCLHIPRSVPIQREQRRANDIPTAEGESHRCMREGATLDSPDVLVVDDGRLKATWPFLADRLRNGLVSRDLTVRWESLPAGKSLREIEGIAEVPALVLLDVEPRAEDIAAMPRLEVVAGITGTGPVVAPQLAARGIPYVDGSRGHAYSRAEMALALTLSSLRQLPSWHVKMAVEGPAAWPLPSWQFSDHHGYVSGTLRGKRVVVTGLDPVGTHVADLCSAFGAVVSVADPSAEDIDFTVCDVQRVGIDEIPRAGDILVVASGSPELRVPAGVVNRMAPGSLVVTIDSAGIDLAALRARVLCDELAWATDVYETTPVALDDPILGRDNVIHTPDVARCTRDANHGVADVLGENVIRVLCGGQPWPWDCVPAARSSTEPTASAGLPEVEAGPLANIVPGIEAGRW</sequence>
<dbReference type="InterPro" id="IPR050223">
    <property type="entry name" value="D-isomer_2-hydroxyacid_DH"/>
</dbReference>
<evidence type="ECO:0000256" key="2">
    <source>
        <dbReference type="ARBA" id="ARBA00023027"/>
    </source>
</evidence>
<dbReference type="PANTHER" id="PTHR10996">
    <property type="entry name" value="2-HYDROXYACID DEHYDROGENASE-RELATED"/>
    <property type="match status" value="1"/>
</dbReference>
<protein>
    <recommendedName>
        <fullName evidence="3">D-isomer specific 2-hydroxyacid dehydrogenase NAD-binding domain-containing protein</fullName>
    </recommendedName>
</protein>
<dbReference type="GO" id="GO:0030267">
    <property type="term" value="F:glyoxylate reductase (NADPH) activity"/>
    <property type="evidence" value="ECO:0007669"/>
    <property type="project" value="TreeGrafter"/>
</dbReference>
<dbReference type="InterPro" id="IPR006140">
    <property type="entry name" value="D-isomer_DH_NAD-bd"/>
</dbReference>
<reference evidence="4 5" key="1">
    <citation type="submission" date="2018-02" db="EMBL/GenBank/DDBJ databases">
        <title>8 Nocardia nova and 1 Nocardia cyriacigeorgica strain used for evolution to TMP-SMX.</title>
        <authorList>
            <person name="Mehta H."/>
            <person name="Weng J."/>
            <person name="Shamoo Y."/>
        </authorList>
    </citation>
    <scope>NUCLEOTIDE SEQUENCE [LARGE SCALE GENOMIC DNA]</scope>
    <source>
        <strain evidence="4 5">MDA3139</strain>
    </source>
</reference>
<dbReference type="AlphaFoldDB" id="A0A2S6AQL2"/>
<dbReference type="GO" id="GO:0051287">
    <property type="term" value="F:NAD binding"/>
    <property type="evidence" value="ECO:0007669"/>
    <property type="project" value="InterPro"/>
</dbReference>
<evidence type="ECO:0000313" key="4">
    <source>
        <dbReference type="EMBL" id="PPJ37476.1"/>
    </source>
</evidence>
<comment type="caution">
    <text evidence="4">The sequence shown here is derived from an EMBL/GenBank/DDBJ whole genome shotgun (WGS) entry which is preliminary data.</text>
</comment>
<dbReference type="SUPFAM" id="SSF51735">
    <property type="entry name" value="NAD(P)-binding Rossmann-fold domains"/>
    <property type="match status" value="1"/>
</dbReference>
<dbReference type="GO" id="GO:0016618">
    <property type="term" value="F:hydroxypyruvate reductase [NAD(P)H] activity"/>
    <property type="evidence" value="ECO:0007669"/>
    <property type="project" value="TreeGrafter"/>
</dbReference>
<dbReference type="GO" id="GO:0005829">
    <property type="term" value="C:cytosol"/>
    <property type="evidence" value="ECO:0007669"/>
    <property type="project" value="TreeGrafter"/>
</dbReference>
<dbReference type="Pfam" id="PF02826">
    <property type="entry name" value="2-Hacid_dh_C"/>
    <property type="match status" value="1"/>
</dbReference>
<feature type="domain" description="D-isomer specific 2-hydroxyacid dehydrogenase NAD-binding" evidence="3">
    <location>
        <begin position="156"/>
        <end position="335"/>
    </location>
</feature>
<accession>A0A2S6AQL2</accession>
<organism evidence="4 5">
    <name type="scientific">Nocardia nova</name>
    <dbReference type="NCBI Taxonomy" id="37330"/>
    <lineage>
        <taxon>Bacteria</taxon>
        <taxon>Bacillati</taxon>
        <taxon>Actinomycetota</taxon>
        <taxon>Actinomycetes</taxon>
        <taxon>Mycobacteriales</taxon>
        <taxon>Nocardiaceae</taxon>
        <taxon>Nocardia</taxon>
    </lineage>
</organism>
<dbReference type="InterPro" id="IPR036291">
    <property type="entry name" value="NAD(P)-bd_dom_sf"/>
</dbReference>
<dbReference type="Proteomes" id="UP000239874">
    <property type="component" value="Unassembled WGS sequence"/>
</dbReference>
<dbReference type="OrthoDB" id="9793626at2"/>
<evidence type="ECO:0000256" key="1">
    <source>
        <dbReference type="ARBA" id="ARBA00023002"/>
    </source>
</evidence>
<dbReference type="EMBL" id="PSZC01000009">
    <property type="protein sequence ID" value="PPJ37476.1"/>
    <property type="molecule type" value="Genomic_DNA"/>
</dbReference>